<feature type="region of interest" description="Disordered" evidence="5">
    <location>
        <begin position="560"/>
        <end position="580"/>
    </location>
</feature>
<keyword evidence="2" id="KW-0378">Hydrolase</keyword>
<dbReference type="InterPro" id="IPR041679">
    <property type="entry name" value="DNA2/NAM7-like_C"/>
</dbReference>
<evidence type="ECO:0000313" key="8">
    <source>
        <dbReference type="EMBL" id="QKJ18493.1"/>
    </source>
</evidence>
<evidence type="ECO:0000256" key="5">
    <source>
        <dbReference type="SAM" id="MobiDB-lite"/>
    </source>
</evidence>
<proteinExistence type="predicted"/>
<evidence type="ECO:0000256" key="4">
    <source>
        <dbReference type="ARBA" id="ARBA00022840"/>
    </source>
</evidence>
<dbReference type="InterPro" id="IPR047187">
    <property type="entry name" value="SF1_C_Upf1"/>
</dbReference>
<reference evidence="8 9" key="1">
    <citation type="submission" date="2020-05" db="EMBL/GenBank/DDBJ databases">
        <title>Strain PA2F3 complete genome.</title>
        <authorList>
            <person name="Kim Y.-S."/>
            <person name="Kim S.-J."/>
            <person name="Jung H.-k."/>
            <person name="Kim S.-E."/>
            <person name="Kim K.-H."/>
        </authorList>
    </citation>
    <scope>NUCLEOTIDE SEQUENCE [LARGE SCALE GENOMIC DNA]</scope>
    <source>
        <strain evidence="8 9">PA2F3</strain>
    </source>
</reference>
<dbReference type="PANTHER" id="PTHR43788:SF8">
    <property type="entry name" value="DNA-BINDING PROTEIN SMUBP-2"/>
    <property type="match status" value="1"/>
</dbReference>
<keyword evidence="1" id="KW-0547">Nucleotide-binding</keyword>
<evidence type="ECO:0000259" key="7">
    <source>
        <dbReference type="Pfam" id="PF13482"/>
    </source>
</evidence>
<name>A0A7D4PT18_9MICO</name>
<keyword evidence="4" id="KW-0067">ATP-binding</keyword>
<organism evidence="8 9">
    <name type="scientific">Microbacterium hominis</name>
    <dbReference type="NCBI Taxonomy" id="162426"/>
    <lineage>
        <taxon>Bacteria</taxon>
        <taxon>Bacillati</taxon>
        <taxon>Actinomycetota</taxon>
        <taxon>Actinomycetes</taxon>
        <taxon>Micrococcales</taxon>
        <taxon>Microbacteriaceae</taxon>
        <taxon>Microbacterium</taxon>
    </lineage>
</organism>
<dbReference type="GO" id="GO:0005524">
    <property type="term" value="F:ATP binding"/>
    <property type="evidence" value="ECO:0007669"/>
    <property type="project" value="UniProtKB-KW"/>
</dbReference>
<dbReference type="InterPro" id="IPR050534">
    <property type="entry name" value="Coronavir_polyprotein_1ab"/>
</dbReference>
<dbReference type="SUPFAM" id="SSF53098">
    <property type="entry name" value="Ribonuclease H-like"/>
    <property type="match status" value="1"/>
</dbReference>
<dbReference type="GO" id="GO:0016787">
    <property type="term" value="F:hydrolase activity"/>
    <property type="evidence" value="ECO:0007669"/>
    <property type="project" value="UniProtKB-KW"/>
</dbReference>
<dbReference type="CDD" id="cd17934">
    <property type="entry name" value="DEXXQc_Upf1-like"/>
    <property type="match status" value="1"/>
</dbReference>
<dbReference type="InterPro" id="IPR038720">
    <property type="entry name" value="YprB_RNase_H-like_dom"/>
</dbReference>
<dbReference type="GO" id="GO:0043139">
    <property type="term" value="F:5'-3' DNA helicase activity"/>
    <property type="evidence" value="ECO:0007669"/>
    <property type="project" value="TreeGrafter"/>
</dbReference>
<dbReference type="RefSeq" id="WP_172988935.1">
    <property type="nucleotide sequence ID" value="NZ_CP054038.1"/>
</dbReference>
<feature type="domain" description="DNA2/NAM7 helicase-like C-terminal" evidence="6">
    <location>
        <begin position="988"/>
        <end position="1170"/>
    </location>
</feature>
<dbReference type="Gene3D" id="3.40.50.300">
    <property type="entry name" value="P-loop containing nucleotide triphosphate hydrolases"/>
    <property type="match status" value="2"/>
</dbReference>
<dbReference type="InterPro" id="IPR019993">
    <property type="entry name" value="RecB_nuclease_TM0106_put"/>
</dbReference>
<protein>
    <submittedName>
        <fullName evidence="8">TM0106 family RecB-like putative nuclease</fullName>
    </submittedName>
</protein>
<sequence length="1199" mass="129674">MRYVPEDGRIVWSASDLKAAAECEFAWLRAIDARLGRVDAVDDPEDLTLERAGRLGTAHELRVLAEYVAEFGDRVVEIPETRSSDARALASAVELTNRALASDAQVVYQAAFSTREFVGFADFLVRDDAGRWLVQDTKLARRARVTALMQLAAYVDQLDRLGVGRSDRVELLLGDGSVSSHEVADIMPVFRLRRERLGALIADRRLELGAAGDAIAWGDARGDLDVFACGRCATCDAEVVASRDLLLVAGMRPSQRQRLRDAGIRTIEQLSSTAAGPAGMNPDTFSLLRVQARLQLESPAGTPALFPAPAPEPVAVGGVAVDSAAGAAVAVAPAPAPPVPIYRVVAPKALGALPRPDHGDMFFDFEGDPLHSERVSGDRTEWGIDYLFGWVDDREQYSALWAHTFADEKAALERFLEVVALRRAQHPGMHIYHYAPYEPTHLLAMAARHGVGEAEVDRLLADGVFVDLYPIVRRAVRVGSRSYSIKKLEPLYMGDEVRTSDVQKGDDSIVRYVEARALVDDGESAAGQAILDDLADYNRYDCVSTLRLRDWLVDRAREAGLRPVPNPTPEESAYEPSPRATALQRSAERLDPDSAEAQAMRLAAAAIDYYPREAKSFWATHFLRVREPLSLWEETRDVVAVDPVRSRVVTDWQHPESGRGGLRRVVEIRGELAPGTRLSEGANPFALYELPAPFPYDADPRWIHAYRSVTVVEVLDDGAVIEETAVDGFTWAELPLALTPAAPPRAGNQQSAIDAWADRVIAAAPDLPADPASDVLLRRPPRMVGGGALPEPTGDDVDTIVRAVRDLERSYLAVQGPPGTGKTYVGSHVIARLVSEHGFRVGVVAQSHAVVEQMLDRVVDAGVEPQRVAKALKAGTSPGAVTFTAIPKNGVAAFAAEHPEGYVIGGTAWDFSHEARVPRGSLDLLVIDEAGQFSLASTIAVSLAAPRLLLLGDPQQLPQVSQGTHPEPVDTSALGWVMHDADVIPRERGYFLARTRRMHPDVAAVVSTLSYRGELAAHPSTALRSIEGVAPGVHPVPVRHRGNATCSAEEAAAVVRIVDDLLGRAWTDATTDDVDAGIPAPPRPLEERDLIVVTPYNAQQVDVERALDDAGHGAIRVGTVDKFQGQEAAVAIVSLAASSGRDAPRGLEFLLLRNRLNVAVSRAKHTAYVVYSPGLLDDLPYTPEGVGRLSAFARLVGRS</sequence>
<dbReference type="Pfam" id="PF13087">
    <property type="entry name" value="AAA_12"/>
    <property type="match status" value="1"/>
</dbReference>
<evidence type="ECO:0000259" key="6">
    <source>
        <dbReference type="Pfam" id="PF13087"/>
    </source>
</evidence>
<keyword evidence="3" id="KW-0347">Helicase</keyword>
<evidence type="ECO:0000313" key="9">
    <source>
        <dbReference type="Proteomes" id="UP000502498"/>
    </source>
</evidence>
<dbReference type="NCBIfam" id="TIGR03491">
    <property type="entry name" value="TM0106 family RecB-like putative nuclease"/>
    <property type="match status" value="1"/>
</dbReference>
<gene>
    <name evidence="8" type="ORF">HQM25_03215</name>
</gene>
<accession>A0A7D4PT18</accession>
<dbReference type="PANTHER" id="PTHR43788">
    <property type="entry name" value="DNA2/NAM7 HELICASE FAMILY MEMBER"/>
    <property type="match status" value="1"/>
</dbReference>
<dbReference type="SUPFAM" id="SSF52540">
    <property type="entry name" value="P-loop containing nucleoside triphosphate hydrolases"/>
    <property type="match status" value="1"/>
</dbReference>
<evidence type="ECO:0000256" key="1">
    <source>
        <dbReference type="ARBA" id="ARBA00022741"/>
    </source>
</evidence>
<evidence type="ECO:0000256" key="3">
    <source>
        <dbReference type="ARBA" id="ARBA00022806"/>
    </source>
</evidence>
<dbReference type="Pfam" id="PF13604">
    <property type="entry name" value="AAA_30"/>
    <property type="match status" value="1"/>
</dbReference>
<dbReference type="AlphaFoldDB" id="A0A7D4PT18"/>
<dbReference type="InterPro" id="IPR027417">
    <property type="entry name" value="P-loop_NTPase"/>
</dbReference>
<dbReference type="CDD" id="cd18808">
    <property type="entry name" value="SF1_C_Upf1"/>
    <property type="match status" value="1"/>
</dbReference>
<dbReference type="Pfam" id="PF13482">
    <property type="entry name" value="RNase_H_2"/>
    <property type="match status" value="1"/>
</dbReference>
<feature type="domain" description="YprB ribonuclease H-like" evidence="7">
    <location>
        <begin position="361"/>
        <end position="553"/>
    </location>
</feature>
<dbReference type="EMBL" id="CP054038">
    <property type="protein sequence ID" value="QKJ18493.1"/>
    <property type="molecule type" value="Genomic_DNA"/>
</dbReference>
<dbReference type="InterPro" id="IPR012337">
    <property type="entry name" value="RNaseH-like_sf"/>
</dbReference>
<dbReference type="Proteomes" id="UP000502498">
    <property type="component" value="Chromosome"/>
</dbReference>
<evidence type="ECO:0000256" key="2">
    <source>
        <dbReference type="ARBA" id="ARBA00022801"/>
    </source>
</evidence>